<reference evidence="1 2" key="1">
    <citation type="journal article" date="2006" name="Science">
        <title>The genome of black cottonwood, Populus trichocarpa (Torr. &amp; Gray).</title>
        <authorList>
            <person name="Tuskan G.A."/>
            <person name="Difazio S."/>
            <person name="Jansson S."/>
            <person name="Bohlmann J."/>
            <person name="Grigoriev I."/>
            <person name="Hellsten U."/>
            <person name="Putnam N."/>
            <person name="Ralph S."/>
            <person name="Rombauts S."/>
            <person name="Salamov A."/>
            <person name="Schein J."/>
            <person name="Sterck L."/>
            <person name="Aerts A."/>
            <person name="Bhalerao R.R."/>
            <person name="Bhalerao R.P."/>
            <person name="Blaudez D."/>
            <person name="Boerjan W."/>
            <person name="Brun A."/>
            <person name="Brunner A."/>
            <person name="Busov V."/>
            <person name="Campbell M."/>
            <person name="Carlson J."/>
            <person name="Chalot M."/>
            <person name="Chapman J."/>
            <person name="Chen G.L."/>
            <person name="Cooper D."/>
            <person name="Coutinho P.M."/>
            <person name="Couturier J."/>
            <person name="Covert S."/>
            <person name="Cronk Q."/>
            <person name="Cunningham R."/>
            <person name="Davis J."/>
            <person name="Degroeve S."/>
            <person name="Dejardin A."/>
            <person name="Depamphilis C."/>
            <person name="Detter J."/>
            <person name="Dirks B."/>
            <person name="Dubchak I."/>
            <person name="Duplessis S."/>
            <person name="Ehlting J."/>
            <person name="Ellis B."/>
            <person name="Gendler K."/>
            <person name="Goodstein D."/>
            <person name="Gribskov M."/>
            <person name="Grimwood J."/>
            <person name="Groover A."/>
            <person name="Gunter L."/>
            <person name="Hamberger B."/>
            <person name="Heinze B."/>
            <person name="Helariutta Y."/>
            <person name="Henrissat B."/>
            <person name="Holligan D."/>
            <person name="Holt R."/>
            <person name="Huang W."/>
            <person name="Islam-Faridi N."/>
            <person name="Jones S."/>
            <person name="Jones-Rhoades M."/>
            <person name="Jorgensen R."/>
            <person name="Joshi C."/>
            <person name="Kangasjarvi J."/>
            <person name="Karlsson J."/>
            <person name="Kelleher C."/>
            <person name="Kirkpatrick R."/>
            <person name="Kirst M."/>
            <person name="Kohler A."/>
            <person name="Kalluri U."/>
            <person name="Larimer F."/>
            <person name="Leebens-Mack J."/>
            <person name="Leple J.C."/>
            <person name="Locascio P."/>
            <person name="Lou Y."/>
            <person name="Lucas S."/>
            <person name="Martin F."/>
            <person name="Montanini B."/>
            <person name="Napoli C."/>
            <person name="Nelson D.R."/>
            <person name="Nelson C."/>
            <person name="Nieminen K."/>
            <person name="Nilsson O."/>
            <person name="Pereda V."/>
            <person name="Peter G."/>
            <person name="Philippe R."/>
            <person name="Pilate G."/>
            <person name="Poliakov A."/>
            <person name="Razumovskaya J."/>
            <person name="Richardson P."/>
            <person name="Rinaldi C."/>
            <person name="Ritland K."/>
            <person name="Rouze P."/>
            <person name="Ryaboy D."/>
            <person name="Schmutz J."/>
            <person name="Schrader J."/>
            <person name="Segerman B."/>
            <person name="Shin H."/>
            <person name="Siddiqui A."/>
            <person name="Sterky F."/>
            <person name="Terry A."/>
            <person name="Tsai C.J."/>
            <person name="Uberbacher E."/>
            <person name="Unneberg P."/>
            <person name="Vahala J."/>
            <person name="Wall K."/>
            <person name="Wessler S."/>
            <person name="Yang G."/>
            <person name="Yin T."/>
            <person name="Douglas C."/>
            <person name="Marra M."/>
            <person name="Sandberg G."/>
            <person name="Van de Peer Y."/>
            <person name="Rokhsar D."/>
        </authorList>
    </citation>
    <scope>NUCLEOTIDE SEQUENCE [LARGE SCALE GENOMIC DNA]</scope>
    <source>
        <strain evidence="2">cv. Nisqually</strain>
    </source>
</reference>
<sequence length="147" mass="16846">MNKECFPSTEPKKFNSSCNSLLVSIVTEVPRHEFLQPCLQIRGRLISKFLLSITNICVCIWNIPVAWKLHNIPFSLNLQKPFQNTDKISNWHRRCIPQIENPQLCRPFLLPSTPGTLLCCIQRTQTTLHNIINVGKIPSNSPVIRSQ</sequence>
<gene>
    <name evidence="1" type="ORF">POPTR_002G116750v4</name>
</gene>
<comment type="caution">
    <text evidence="1">The sequence shown here is derived from an EMBL/GenBank/DDBJ whole genome shotgun (WGS) entry which is preliminary data.</text>
</comment>
<evidence type="ECO:0000313" key="2">
    <source>
        <dbReference type="Proteomes" id="UP000006729"/>
    </source>
</evidence>
<organism evidence="1 2">
    <name type="scientific">Populus trichocarpa</name>
    <name type="common">Western balsam poplar</name>
    <name type="synonym">Populus balsamifera subsp. trichocarpa</name>
    <dbReference type="NCBI Taxonomy" id="3694"/>
    <lineage>
        <taxon>Eukaryota</taxon>
        <taxon>Viridiplantae</taxon>
        <taxon>Streptophyta</taxon>
        <taxon>Embryophyta</taxon>
        <taxon>Tracheophyta</taxon>
        <taxon>Spermatophyta</taxon>
        <taxon>Magnoliopsida</taxon>
        <taxon>eudicotyledons</taxon>
        <taxon>Gunneridae</taxon>
        <taxon>Pentapetalae</taxon>
        <taxon>rosids</taxon>
        <taxon>fabids</taxon>
        <taxon>Malpighiales</taxon>
        <taxon>Salicaceae</taxon>
        <taxon>Saliceae</taxon>
        <taxon>Populus</taxon>
    </lineage>
</organism>
<protein>
    <submittedName>
        <fullName evidence="1">Uncharacterized protein</fullName>
    </submittedName>
</protein>
<dbReference type="Proteomes" id="UP000006729">
    <property type="component" value="Chromosome 2"/>
</dbReference>
<name>A0ACC0TDF9_POPTR</name>
<keyword evidence="2" id="KW-1185">Reference proteome</keyword>
<proteinExistence type="predicted"/>
<accession>A0ACC0TDF9</accession>
<evidence type="ECO:0000313" key="1">
    <source>
        <dbReference type="EMBL" id="KAI9399580.1"/>
    </source>
</evidence>
<dbReference type="EMBL" id="CM009291">
    <property type="protein sequence ID" value="KAI9399580.1"/>
    <property type="molecule type" value="Genomic_DNA"/>
</dbReference>